<accession>A0A1C4XW15</accession>
<dbReference type="CDD" id="cd15831">
    <property type="entry name" value="BTAD"/>
    <property type="match status" value="1"/>
</dbReference>
<dbReference type="InterPro" id="IPR027417">
    <property type="entry name" value="P-loop_NTPase"/>
</dbReference>
<evidence type="ECO:0000256" key="5">
    <source>
        <dbReference type="PROSITE-ProRule" id="PRU00339"/>
    </source>
</evidence>
<dbReference type="SMART" id="SM01043">
    <property type="entry name" value="BTAD"/>
    <property type="match status" value="1"/>
</dbReference>
<dbReference type="InterPro" id="IPR001867">
    <property type="entry name" value="OmpR/PhoB-type_DNA-bd"/>
</dbReference>
<dbReference type="SUPFAM" id="SSF52540">
    <property type="entry name" value="P-loop containing nucleoside triphosphate hydrolases"/>
    <property type="match status" value="1"/>
</dbReference>
<keyword evidence="4" id="KW-0804">Transcription</keyword>
<dbReference type="InterPro" id="IPR005158">
    <property type="entry name" value="BTAD"/>
</dbReference>
<protein>
    <submittedName>
        <fullName evidence="8">DNA-binding transcriptional activator of the SARP family</fullName>
    </submittedName>
</protein>
<dbReference type="InterPro" id="IPR051677">
    <property type="entry name" value="AfsR-DnrI-RedD_regulator"/>
</dbReference>
<reference evidence="9" key="1">
    <citation type="submission" date="2016-06" db="EMBL/GenBank/DDBJ databases">
        <authorList>
            <person name="Varghese N."/>
            <person name="Submissions Spin"/>
        </authorList>
    </citation>
    <scope>NUCLEOTIDE SEQUENCE [LARGE SCALE GENOMIC DNA]</scope>
    <source>
        <strain evidence="9">DSM 44875</strain>
    </source>
</reference>
<dbReference type="PRINTS" id="PR00364">
    <property type="entry name" value="DISEASERSIST"/>
</dbReference>
<sequence length="931" mass="100720">MRFEVLGPLRAVDTSGSVVPAGRRQHQVVLACLLAAGGQTVADSTLLEALWGRDPSDSKHVALRVLVHHLRRNLGIESIIRASGGYRIRLAGHQLDADEFCALVDAAARDEAQGRLAEARQRYRAALRLWRDTDAYHGAADTDQVRAAANHLGEQRMTAYESCVDIELSLGLHRELCAELSAVATKNPLRERLQAQLMLALVRGDRRAEALTVYERTRRILADELGADPGRRLRQLYTAILRGPTPAVVPSVASAAVRPAQLPVPPSSFVGRHDELAALDAVHEKSRNGERPSGSVVVTGAGGMGKTALVTHWADQTRQGFPGGQLYLDLDNDIPAAVALARALVDLGIAPDDVPRQAETRAARLRSLLSSRTVLMVLDNVSSAQQARPFFPGAGDSMLVIISRNRLDGLVAREGAHLLVLNPLDVEPATRLLRAIAGMADSAPDDIRTLVELCHGMPLAIRIVGAHLRLGARPDALVDALRDERTRLARLTTTDGDASVRAVIAVSYRRLAAPARRLLRHLGLLDARAIPLGAAAALAGISCDTVLTDLLDELAAANLVTVEADGRVSLHQLTRMFAHQRGQLDDTWTDRAAAERRLLGWYGHATRQAQQRIRPTSGGAGDSTVPDPQHLFLPELTDTVAALSWVDAEAETIIGLIDQHVRIHPDLVWALAVNIRGWLQRRAPRDTWIAVIEQGIRSAALAGSSTGEATLHGSLGVAHSLLLQRTEARSAYQRASELFGRSGDHAGKADVEASLGAMLADSGALDEALPPLLRARHLATLLNDPDLIFKVELNLGYLHRRADRQQEALDAYTSALSAAERSSNRDWLSASVHTNLGRLHLLQGNLDQAEHHYDTAVRLARSTGDRMREAWALHGCSDICAARRDLPAAVAALQEAVTILEPLGDRRLDEMRTRLSELLSDDTAGQSPPKA</sequence>
<evidence type="ECO:0000256" key="3">
    <source>
        <dbReference type="ARBA" id="ARBA00023125"/>
    </source>
</evidence>
<gene>
    <name evidence="8" type="ORF">GA0070607_5860</name>
</gene>
<dbReference type="SUPFAM" id="SSF46894">
    <property type="entry name" value="C-terminal effector domain of the bipartite response regulators"/>
    <property type="match status" value="1"/>
</dbReference>
<dbReference type="Proteomes" id="UP000198243">
    <property type="component" value="Chromosome I"/>
</dbReference>
<dbReference type="SMART" id="SM00028">
    <property type="entry name" value="TPR"/>
    <property type="match status" value="3"/>
</dbReference>
<dbReference type="GO" id="GO:0006355">
    <property type="term" value="P:regulation of DNA-templated transcription"/>
    <property type="evidence" value="ECO:0007669"/>
    <property type="project" value="InterPro"/>
</dbReference>
<keyword evidence="9" id="KW-1185">Reference proteome</keyword>
<keyword evidence="3 8" id="KW-0238">DNA-binding</keyword>
<evidence type="ECO:0000313" key="8">
    <source>
        <dbReference type="EMBL" id="SCF12693.1"/>
    </source>
</evidence>
<feature type="repeat" description="TPR" evidence="5">
    <location>
        <begin position="830"/>
        <end position="863"/>
    </location>
</feature>
<dbReference type="InterPro" id="IPR041664">
    <property type="entry name" value="AAA_16"/>
</dbReference>
<dbReference type="GO" id="GO:0043531">
    <property type="term" value="F:ADP binding"/>
    <property type="evidence" value="ECO:0007669"/>
    <property type="project" value="InterPro"/>
</dbReference>
<dbReference type="GO" id="GO:0003677">
    <property type="term" value="F:DNA binding"/>
    <property type="evidence" value="ECO:0007669"/>
    <property type="project" value="UniProtKB-KW"/>
</dbReference>
<dbReference type="EMBL" id="LT607412">
    <property type="protein sequence ID" value="SCF12693.1"/>
    <property type="molecule type" value="Genomic_DNA"/>
</dbReference>
<dbReference type="Gene3D" id="3.40.50.300">
    <property type="entry name" value="P-loop containing nucleotide triphosphate hydrolases"/>
    <property type="match status" value="1"/>
</dbReference>
<dbReference type="Gene3D" id="1.10.10.10">
    <property type="entry name" value="Winged helix-like DNA-binding domain superfamily/Winged helix DNA-binding domain"/>
    <property type="match status" value="1"/>
</dbReference>
<dbReference type="GO" id="GO:0000160">
    <property type="term" value="P:phosphorelay signal transduction system"/>
    <property type="evidence" value="ECO:0007669"/>
    <property type="project" value="InterPro"/>
</dbReference>
<name>A0A1C4XW15_9ACTN</name>
<feature type="domain" description="Bacterial transcriptional activator" evidence="7">
    <location>
        <begin position="95"/>
        <end position="241"/>
    </location>
</feature>
<keyword evidence="5" id="KW-0802">TPR repeat</keyword>
<dbReference type="InterPro" id="IPR036388">
    <property type="entry name" value="WH-like_DNA-bd_sf"/>
</dbReference>
<evidence type="ECO:0000259" key="7">
    <source>
        <dbReference type="SMART" id="SM01043"/>
    </source>
</evidence>
<dbReference type="Pfam" id="PF03704">
    <property type="entry name" value="BTAD"/>
    <property type="match status" value="1"/>
</dbReference>
<dbReference type="SMART" id="SM00862">
    <property type="entry name" value="Trans_reg_C"/>
    <property type="match status" value="1"/>
</dbReference>
<evidence type="ECO:0000256" key="4">
    <source>
        <dbReference type="ARBA" id="ARBA00023163"/>
    </source>
</evidence>
<evidence type="ECO:0000256" key="2">
    <source>
        <dbReference type="ARBA" id="ARBA00023015"/>
    </source>
</evidence>
<keyword evidence="2" id="KW-0805">Transcription regulation</keyword>
<feature type="domain" description="OmpR/PhoB-type" evidence="6">
    <location>
        <begin position="16"/>
        <end position="88"/>
    </location>
</feature>
<dbReference type="PANTHER" id="PTHR35807:SF1">
    <property type="entry name" value="TRANSCRIPTIONAL REGULATOR REDD"/>
    <property type="match status" value="1"/>
</dbReference>
<evidence type="ECO:0000256" key="1">
    <source>
        <dbReference type="ARBA" id="ARBA00005820"/>
    </source>
</evidence>
<dbReference type="Gene3D" id="1.25.40.10">
    <property type="entry name" value="Tetratricopeptide repeat domain"/>
    <property type="match status" value="2"/>
</dbReference>
<organism evidence="8 9">
    <name type="scientific">Micromonospora coriariae</name>
    <dbReference type="NCBI Taxonomy" id="285665"/>
    <lineage>
        <taxon>Bacteria</taxon>
        <taxon>Bacillati</taxon>
        <taxon>Actinomycetota</taxon>
        <taxon>Actinomycetes</taxon>
        <taxon>Micromonosporales</taxon>
        <taxon>Micromonosporaceae</taxon>
        <taxon>Micromonospora</taxon>
    </lineage>
</organism>
<proteinExistence type="inferred from homology"/>
<evidence type="ECO:0000313" key="9">
    <source>
        <dbReference type="Proteomes" id="UP000198243"/>
    </source>
</evidence>
<dbReference type="Pfam" id="PF13424">
    <property type="entry name" value="TPR_12"/>
    <property type="match status" value="1"/>
</dbReference>
<evidence type="ECO:0000259" key="6">
    <source>
        <dbReference type="SMART" id="SM00862"/>
    </source>
</evidence>
<dbReference type="AlphaFoldDB" id="A0A1C4XW15"/>
<dbReference type="InterPro" id="IPR011990">
    <property type="entry name" value="TPR-like_helical_dom_sf"/>
</dbReference>
<dbReference type="PANTHER" id="PTHR35807">
    <property type="entry name" value="TRANSCRIPTIONAL REGULATOR REDD-RELATED"/>
    <property type="match status" value="1"/>
</dbReference>
<dbReference type="Pfam" id="PF13191">
    <property type="entry name" value="AAA_16"/>
    <property type="match status" value="1"/>
</dbReference>
<comment type="similarity">
    <text evidence="1">Belongs to the AfsR/DnrI/RedD regulatory family.</text>
</comment>
<dbReference type="InterPro" id="IPR019734">
    <property type="entry name" value="TPR_rpt"/>
</dbReference>
<dbReference type="InterPro" id="IPR016032">
    <property type="entry name" value="Sig_transdc_resp-reg_C-effctor"/>
</dbReference>
<dbReference type="SUPFAM" id="SSF48452">
    <property type="entry name" value="TPR-like"/>
    <property type="match status" value="2"/>
</dbReference>
<dbReference type="PROSITE" id="PS50005">
    <property type="entry name" value="TPR"/>
    <property type="match status" value="1"/>
</dbReference>